<dbReference type="AlphaFoldDB" id="A0AAV3RTE8"/>
<gene>
    <name evidence="1" type="ORF">LIER_30593</name>
</gene>
<proteinExistence type="predicted"/>
<reference evidence="1 2" key="1">
    <citation type="submission" date="2024-01" db="EMBL/GenBank/DDBJ databases">
        <title>The complete chloroplast genome sequence of Lithospermum erythrorhizon: insights into the phylogenetic relationship among Boraginaceae species and the maternal lineages of purple gromwells.</title>
        <authorList>
            <person name="Okada T."/>
            <person name="Watanabe K."/>
        </authorList>
    </citation>
    <scope>NUCLEOTIDE SEQUENCE [LARGE SCALE GENOMIC DNA]</scope>
</reference>
<sequence length="147" mass="16667">MLTRGVPQTLDFSFKPFDLFCSTGSFNHGNISIPTQLSNLDNEAGTLLLELVPLKGDLFMLLAKNQIVLYELLLLSVEEDVDLLTLSKFLLHHRHPFFQLRNLPIRALGSEVLILLSEAMSPPRQIEANISDLRTKRKDKQLKKIAK</sequence>
<dbReference type="Proteomes" id="UP001454036">
    <property type="component" value="Unassembled WGS sequence"/>
</dbReference>
<keyword evidence="2" id="KW-1185">Reference proteome</keyword>
<accession>A0AAV3RTE8</accession>
<comment type="caution">
    <text evidence="1">The sequence shown here is derived from an EMBL/GenBank/DDBJ whole genome shotgun (WGS) entry which is preliminary data.</text>
</comment>
<protein>
    <submittedName>
        <fullName evidence="1">Uncharacterized protein</fullName>
    </submittedName>
</protein>
<dbReference type="EMBL" id="BAABME010011024">
    <property type="protein sequence ID" value="GAA0183121.1"/>
    <property type="molecule type" value="Genomic_DNA"/>
</dbReference>
<organism evidence="1 2">
    <name type="scientific">Lithospermum erythrorhizon</name>
    <name type="common">Purple gromwell</name>
    <name type="synonym">Lithospermum officinale var. erythrorhizon</name>
    <dbReference type="NCBI Taxonomy" id="34254"/>
    <lineage>
        <taxon>Eukaryota</taxon>
        <taxon>Viridiplantae</taxon>
        <taxon>Streptophyta</taxon>
        <taxon>Embryophyta</taxon>
        <taxon>Tracheophyta</taxon>
        <taxon>Spermatophyta</taxon>
        <taxon>Magnoliopsida</taxon>
        <taxon>eudicotyledons</taxon>
        <taxon>Gunneridae</taxon>
        <taxon>Pentapetalae</taxon>
        <taxon>asterids</taxon>
        <taxon>lamiids</taxon>
        <taxon>Boraginales</taxon>
        <taxon>Boraginaceae</taxon>
        <taxon>Boraginoideae</taxon>
        <taxon>Lithospermeae</taxon>
        <taxon>Lithospermum</taxon>
    </lineage>
</organism>
<name>A0AAV3RTE8_LITER</name>
<evidence type="ECO:0000313" key="1">
    <source>
        <dbReference type="EMBL" id="GAA0183121.1"/>
    </source>
</evidence>
<evidence type="ECO:0000313" key="2">
    <source>
        <dbReference type="Proteomes" id="UP001454036"/>
    </source>
</evidence>